<organism evidence="2 3">
    <name type="scientific">Pleurodeles waltl</name>
    <name type="common">Iberian ribbed newt</name>
    <dbReference type="NCBI Taxonomy" id="8319"/>
    <lineage>
        <taxon>Eukaryota</taxon>
        <taxon>Metazoa</taxon>
        <taxon>Chordata</taxon>
        <taxon>Craniata</taxon>
        <taxon>Vertebrata</taxon>
        <taxon>Euteleostomi</taxon>
        <taxon>Amphibia</taxon>
        <taxon>Batrachia</taxon>
        <taxon>Caudata</taxon>
        <taxon>Salamandroidea</taxon>
        <taxon>Salamandridae</taxon>
        <taxon>Pleurodelinae</taxon>
        <taxon>Pleurodeles</taxon>
    </lineage>
</organism>
<sequence length="101" mass="10424">MEVPFQKQLIPRCMTPLCLRAPGEAVEVGGCSPTPGAGAGMEVPFQKQHVRRCVTPVRLRAPGEAVEAGGCSPTPGAGAGVEVQRHSSAMSSLLRDSDAPS</sequence>
<accession>A0AAV7VLQ3</accession>
<dbReference type="EMBL" id="JANPWB010000003">
    <property type="protein sequence ID" value="KAJ1202222.1"/>
    <property type="molecule type" value="Genomic_DNA"/>
</dbReference>
<name>A0AAV7VLQ3_PLEWA</name>
<dbReference type="Proteomes" id="UP001066276">
    <property type="component" value="Chromosome 2_1"/>
</dbReference>
<evidence type="ECO:0000313" key="2">
    <source>
        <dbReference type="EMBL" id="KAJ1202222.1"/>
    </source>
</evidence>
<comment type="caution">
    <text evidence="2">The sequence shown here is derived from an EMBL/GenBank/DDBJ whole genome shotgun (WGS) entry which is preliminary data.</text>
</comment>
<dbReference type="AlphaFoldDB" id="A0AAV7VLQ3"/>
<evidence type="ECO:0000256" key="1">
    <source>
        <dbReference type="SAM" id="MobiDB-lite"/>
    </source>
</evidence>
<proteinExistence type="predicted"/>
<protein>
    <submittedName>
        <fullName evidence="2">Uncharacterized protein</fullName>
    </submittedName>
</protein>
<feature type="region of interest" description="Disordered" evidence="1">
    <location>
        <begin position="65"/>
        <end position="101"/>
    </location>
</feature>
<keyword evidence="3" id="KW-1185">Reference proteome</keyword>
<gene>
    <name evidence="2" type="ORF">NDU88_006023</name>
</gene>
<reference evidence="2" key="1">
    <citation type="journal article" date="2022" name="bioRxiv">
        <title>Sequencing and chromosome-scale assembly of the giantPleurodeles waltlgenome.</title>
        <authorList>
            <person name="Brown T."/>
            <person name="Elewa A."/>
            <person name="Iarovenko S."/>
            <person name="Subramanian E."/>
            <person name="Araus A.J."/>
            <person name="Petzold A."/>
            <person name="Susuki M."/>
            <person name="Suzuki K.-i.T."/>
            <person name="Hayashi T."/>
            <person name="Toyoda A."/>
            <person name="Oliveira C."/>
            <person name="Osipova E."/>
            <person name="Leigh N.D."/>
            <person name="Simon A."/>
            <person name="Yun M.H."/>
        </authorList>
    </citation>
    <scope>NUCLEOTIDE SEQUENCE</scope>
    <source>
        <strain evidence="2">20211129_DDA</strain>
        <tissue evidence="2">Liver</tissue>
    </source>
</reference>
<evidence type="ECO:0000313" key="3">
    <source>
        <dbReference type="Proteomes" id="UP001066276"/>
    </source>
</evidence>